<evidence type="ECO:0000313" key="2">
    <source>
        <dbReference type="EMBL" id="GBN01255.1"/>
    </source>
</evidence>
<gene>
    <name evidence="2" type="ORF">AVEN_9601_1</name>
</gene>
<dbReference type="EMBL" id="BGPR01004599">
    <property type="protein sequence ID" value="GBN01255.1"/>
    <property type="molecule type" value="Genomic_DNA"/>
</dbReference>
<evidence type="ECO:0000256" key="1">
    <source>
        <dbReference type="SAM" id="Phobius"/>
    </source>
</evidence>
<organism evidence="2 3">
    <name type="scientific">Araneus ventricosus</name>
    <name type="common">Orbweaver spider</name>
    <name type="synonym">Epeira ventricosa</name>
    <dbReference type="NCBI Taxonomy" id="182803"/>
    <lineage>
        <taxon>Eukaryota</taxon>
        <taxon>Metazoa</taxon>
        <taxon>Ecdysozoa</taxon>
        <taxon>Arthropoda</taxon>
        <taxon>Chelicerata</taxon>
        <taxon>Arachnida</taxon>
        <taxon>Araneae</taxon>
        <taxon>Araneomorphae</taxon>
        <taxon>Entelegynae</taxon>
        <taxon>Araneoidea</taxon>
        <taxon>Araneidae</taxon>
        <taxon>Araneus</taxon>
    </lineage>
</organism>
<keyword evidence="3" id="KW-1185">Reference proteome</keyword>
<dbReference type="SUPFAM" id="SSF53098">
    <property type="entry name" value="Ribonuclease H-like"/>
    <property type="match status" value="1"/>
</dbReference>
<accession>A0A4Y2KG19</accession>
<sequence>MVQKLIREMPLLSVSIHHKWWTKLDDNNSVFQAEMVALSEAMRWLSQESLAKCTIIHTDSQSSLKALAALQPNSTIAPEILNIWSSLKAEAFIADRFSSLFEFIILLFNFFSFSFVIQGPWMPRQDKGNSVYGYNYTGSPH</sequence>
<dbReference type="InterPro" id="IPR012337">
    <property type="entry name" value="RNaseH-like_sf"/>
</dbReference>
<keyword evidence="1" id="KW-0812">Transmembrane</keyword>
<evidence type="ECO:0008006" key="4">
    <source>
        <dbReference type="Google" id="ProtNLM"/>
    </source>
</evidence>
<feature type="transmembrane region" description="Helical" evidence="1">
    <location>
        <begin position="100"/>
        <end position="121"/>
    </location>
</feature>
<dbReference type="AlphaFoldDB" id="A0A4Y2KG19"/>
<dbReference type="Gene3D" id="3.30.420.10">
    <property type="entry name" value="Ribonuclease H-like superfamily/Ribonuclease H"/>
    <property type="match status" value="1"/>
</dbReference>
<dbReference type="GO" id="GO:0003676">
    <property type="term" value="F:nucleic acid binding"/>
    <property type="evidence" value="ECO:0007669"/>
    <property type="project" value="InterPro"/>
</dbReference>
<keyword evidence="1" id="KW-0472">Membrane</keyword>
<dbReference type="OrthoDB" id="6514389at2759"/>
<keyword evidence="1" id="KW-1133">Transmembrane helix</keyword>
<proteinExistence type="predicted"/>
<dbReference type="Proteomes" id="UP000499080">
    <property type="component" value="Unassembled WGS sequence"/>
</dbReference>
<dbReference type="InterPro" id="IPR036397">
    <property type="entry name" value="RNaseH_sf"/>
</dbReference>
<name>A0A4Y2KG19_ARAVE</name>
<evidence type="ECO:0000313" key="3">
    <source>
        <dbReference type="Proteomes" id="UP000499080"/>
    </source>
</evidence>
<comment type="caution">
    <text evidence="2">The sequence shown here is derived from an EMBL/GenBank/DDBJ whole genome shotgun (WGS) entry which is preliminary data.</text>
</comment>
<reference evidence="2 3" key="1">
    <citation type="journal article" date="2019" name="Sci. Rep.">
        <title>Orb-weaving spider Araneus ventricosus genome elucidates the spidroin gene catalogue.</title>
        <authorList>
            <person name="Kono N."/>
            <person name="Nakamura H."/>
            <person name="Ohtoshi R."/>
            <person name="Moran D.A.P."/>
            <person name="Shinohara A."/>
            <person name="Yoshida Y."/>
            <person name="Fujiwara M."/>
            <person name="Mori M."/>
            <person name="Tomita M."/>
            <person name="Arakawa K."/>
        </authorList>
    </citation>
    <scope>NUCLEOTIDE SEQUENCE [LARGE SCALE GENOMIC DNA]</scope>
</reference>
<protein>
    <recommendedName>
        <fullName evidence="4">RNase H type-1 domain-containing protein</fullName>
    </recommendedName>
</protein>